<keyword evidence="1" id="KW-1133">Transmembrane helix</keyword>
<keyword evidence="1" id="KW-0472">Membrane</keyword>
<dbReference type="RefSeq" id="WP_204067369.1">
    <property type="nucleotide sequence ID" value="NZ_BOOJ01000052.1"/>
</dbReference>
<comment type="caution">
    <text evidence="2">The sequence shown here is derived from an EMBL/GenBank/DDBJ whole genome shotgun (WGS) entry which is preliminary data.</text>
</comment>
<dbReference type="EMBL" id="BOOJ01000052">
    <property type="protein sequence ID" value="GIH95269.1"/>
    <property type="molecule type" value="Genomic_DNA"/>
</dbReference>
<keyword evidence="3" id="KW-1185">Reference proteome</keyword>
<reference evidence="2 3" key="1">
    <citation type="submission" date="2021-01" db="EMBL/GenBank/DDBJ databases">
        <title>Whole genome shotgun sequence of Planobispora siamensis NBRC 107568.</title>
        <authorList>
            <person name="Komaki H."/>
            <person name="Tamura T."/>
        </authorList>
    </citation>
    <scope>NUCLEOTIDE SEQUENCE [LARGE SCALE GENOMIC DNA]</scope>
    <source>
        <strain evidence="2 3">NBRC 107568</strain>
    </source>
</reference>
<feature type="transmembrane region" description="Helical" evidence="1">
    <location>
        <begin position="43"/>
        <end position="76"/>
    </location>
</feature>
<proteinExistence type="predicted"/>
<name>A0A8J3WLG4_9ACTN</name>
<sequence>MTVVWIICGAVILAGVIGAVPDEALTLTAYLYDVTTAAGAREVAAAILGVIGVCLLYAGSGLTRGVVLGAAAVALYANKLVIRVDAGVQRLEVTRLRQPVLERGADA</sequence>
<dbReference type="AlphaFoldDB" id="A0A8J3WLG4"/>
<evidence type="ECO:0000313" key="3">
    <source>
        <dbReference type="Proteomes" id="UP000619788"/>
    </source>
</evidence>
<evidence type="ECO:0000313" key="2">
    <source>
        <dbReference type="EMBL" id="GIH95269.1"/>
    </source>
</evidence>
<protein>
    <submittedName>
        <fullName evidence="2">Uncharacterized protein</fullName>
    </submittedName>
</protein>
<keyword evidence="1" id="KW-0812">Transmembrane</keyword>
<accession>A0A8J3WLG4</accession>
<evidence type="ECO:0000256" key="1">
    <source>
        <dbReference type="SAM" id="Phobius"/>
    </source>
</evidence>
<gene>
    <name evidence="2" type="ORF">Psi01_58990</name>
</gene>
<dbReference type="Proteomes" id="UP000619788">
    <property type="component" value="Unassembled WGS sequence"/>
</dbReference>
<organism evidence="2 3">
    <name type="scientific">Planobispora siamensis</name>
    <dbReference type="NCBI Taxonomy" id="936338"/>
    <lineage>
        <taxon>Bacteria</taxon>
        <taxon>Bacillati</taxon>
        <taxon>Actinomycetota</taxon>
        <taxon>Actinomycetes</taxon>
        <taxon>Streptosporangiales</taxon>
        <taxon>Streptosporangiaceae</taxon>
        <taxon>Planobispora</taxon>
    </lineage>
</organism>